<dbReference type="InterPro" id="IPR025558">
    <property type="entry name" value="DUF4283"/>
</dbReference>
<protein>
    <recommendedName>
        <fullName evidence="1">DUF4283 domain-containing protein</fullName>
    </recommendedName>
</protein>
<proteinExistence type="predicted"/>
<dbReference type="Proteomes" id="UP001188597">
    <property type="component" value="Unassembled WGS sequence"/>
</dbReference>
<keyword evidence="3" id="KW-1185">Reference proteome</keyword>
<dbReference type="AlphaFoldDB" id="A0AA89BG26"/>
<accession>A0AA89BG26</accession>
<dbReference type="InterPro" id="IPR040256">
    <property type="entry name" value="At4g02000-like"/>
</dbReference>
<dbReference type="EMBL" id="JAVXUP010000074">
    <property type="protein sequence ID" value="KAK3039553.1"/>
    <property type="molecule type" value="Genomic_DNA"/>
</dbReference>
<name>A0AA89BG26_9ASTE</name>
<evidence type="ECO:0000259" key="1">
    <source>
        <dbReference type="Pfam" id="PF14111"/>
    </source>
</evidence>
<feature type="domain" description="DUF4283" evidence="1">
    <location>
        <begin position="94"/>
        <end position="176"/>
    </location>
</feature>
<sequence>MNLLSRAISTGEPPPSQQEILHRDAPMSEMFSKQIAYNTSFKDTLLLNTMAATDEMELEDEAPSEDENNHLTVKGKDAIPSIYLTQEIKARIRKSWKKALIIKAIGAKFSVNRISPRLTGIWRPKGKMDIIDLSNGFYTVTFSAEEDYWKALEQGPWFIGINYLAVQPWTPNFDPNTKSISSMAVWIRLNALPLEYFDK</sequence>
<evidence type="ECO:0000313" key="3">
    <source>
        <dbReference type="Proteomes" id="UP001188597"/>
    </source>
</evidence>
<evidence type="ECO:0000313" key="2">
    <source>
        <dbReference type="EMBL" id="KAK3039553.1"/>
    </source>
</evidence>
<reference evidence="2" key="1">
    <citation type="submission" date="2022-12" db="EMBL/GenBank/DDBJ databases">
        <title>Draft genome assemblies for two species of Escallonia (Escalloniales).</title>
        <authorList>
            <person name="Chanderbali A."/>
            <person name="Dervinis C."/>
            <person name="Anghel I."/>
            <person name="Soltis D."/>
            <person name="Soltis P."/>
            <person name="Zapata F."/>
        </authorList>
    </citation>
    <scope>NUCLEOTIDE SEQUENCE</scope>
    <source>
        <strain evidence="2">UCBG64.0493</strain>
        <tissue evidence="2">Leaf</tissue>
    </source>
</reference>
<organism evidence="2 3">
    <name type="scientific">Escallonia herrerae</name>
    <dbReference type="NCBI Taxonomy" id="1293975"/>
    <lineage>
        <taxon>Eukaryota</taxon>
        <taxon>Viridiplantae</taxon>
        <taxon>Streptophyta</taxon>
        <taxon>Embryophyta</taxon>
        <taxon>Tracheophyta</taxon>
        <taxon>Spermatophyta</taxon>
        <taxon>Magnoliopsida</taxon>
        <taxon>eudicotyledons</taxon>
        <taxon>Gunneridae</taxon>
        <taxon>Pentapetalae</taxon>
        <taxon>asterids</taxon>
        <taxon>campanulids</taxon>
        <taxon>Escalloniales</taxon>
        <taxon>Escalloniaceae</taxon>
        <taxon>Escallonia</taxon>
    </lineage>
</organism>
<dbReference type="Pfam" id="PF14111">
    <property type="entry name" value="DUF4283"/>
    <property type="match status" value="1"/>
</dbReference>
<dbReference type="PANTHER" id="PTHR31286">
    <property type="entry name" value="GLYCINE-RICH CELL WALL STRUCTURAL PROTEIN 1.8-LIKE"/>
    <property type="match status" value="1"/>
</dbReference>
<gene>
    <name evidence="2" type="ORF">RJ639_027697</name>
</gene>
<dbReference type="PANTHER" id="PTHR31286:SF99">
    <property type="entry name" value="DUF4283 DOMAIN-CONTAINING PROTEIN"/>
    <property type="match status" value="1"/>
</dbReference>
<comment type="caution">
    <text evidence="2">The sequence shown here is derived from an EMBL/GenBank/DDBJ whole genome shotgun (WGS) entry which is preliminary data.</text>
</comment>